<dbReference type="NCBIfam" id="NF041874">
    <property type="entry name" value="EPS_EpsC"/>
    <property type="match status" value="1"/>
</dbReference>
<dbReference type="Gene3D" id="2.160.10.10">
    <property type="entry name" value="Hexapeptide repeat proteins"/>
    <property type="match status" value="1"/>
</dbReference>
<dbReference type="Proteomes" id="UP000824005">
    <property type="component" value="Unassembled WGS sequence"/>
</dbReference>
<dbReference type="NCBIfam" id="TIGR01172">
    <property type="entry name" value="cysE"/>
    <property type="match status" value="1"/>
</dbReference>
<dbReference type="EC" id="2.3.1.30" evidence="3 11"/>
<evidence type="ECO:0000256" key="1">
    <source>
        <dbReference type="ARBA" id="ARBA00004876"/>
    </source>
</evidence>
<dbReference type="GO" id="GO:0006535">
    <property type="term" value="P:cysteine biosynthetic process from serine"/>
    <property type="evidence" value="ECO:0007669"/>
    <property type="project" value="InterPro"/>
</dbReference>
<keyword evidence="8" id="KW-0198">Cysteine biosynthesis</keyword>
<evidence type="ECO:0000256" key="5">
    <source>
        <dbReference type="ARBA" id="ARBA00022605"/>
    </source>
</evidence>
<dbReference type="InterPro" id="IPR053376">
    <property type="entry name" value="Serine_acetyltransferase"/>
</dbReference>
<evidence type="ECO:0000256" key="3">
    <source>
        <dbReference type="ARBA" id="ARBA00013266"/>
    </source>
</evidence>
<dbReference type="InterPro" id="IPR011004">
    <property type="entry name" value="Trimer_LpxA-like_sf"/>
</dbReference>
<dbReference type="Pfam" id="PF00132">
    <property type="entry name" value="Hexapep"/>
    <property type="match status" value="1"/>
</dbReference>
<dbReference type="PIRSF" id="PIRSF000441">
    <property type="entry name" value="CysE"/>
    <property type="match status" value="1"/>
</dbReference>
<comment type="catalytic activity">
    <reaction evidence="10 11">
        <text>L-serine + acetyl-CoA = O-acetyl-L-serine + CoA</text>
        <dbReference type="Rhea" id="RHEA:24560"/>
        <dbReference type="ChEBI" id="CHEBI:33384"/>
        <dbReference type="ChEBI" id="CHEBI:57287"/>
        <dbReference type="ChEBI" id="CHEBI:57288"/>
        <dbReference type="ChEBI" id="CHEBI:58340"/>
        <dbReference type="EC" id="2.3.1.30"/>
    </reaction>
</comment>
<dbReference type="Gene3D" id="1.10.3130.10">
    <property type="entry name" value="serine acetyltransferase, domain 1"/>
    <property type="match status" value="1"/>
</dbReference>
<name>A0A9D1YTW7_9MICO</name>
<keyword evidence="7" id="KW-0677">Repeat</keyword>
<accession>A0A9D1YTW7</accession>
<dbReference type="InterPro" id="IPR018357">
    <property type="entry name" value="Hexapep_transf_CS"/>
</dbReference>
<dbReference type="InterPro" id="IPR001451">
    <property type="entry name" value="Hexapep"/>
</dbReference>
<dbReference type="PROSITE" id="PS00101">
    <property type="entry name" value="HEXAPEP_TRANSFERASES"/>
    <property type="match status" value="1"/>
</dbReference>
<keyword evidence="5" id="KW-0028">Amino-acid biosynthesis</keyword>
<organism evidence="12 13">
    <name type="scientific">Candidatus Agrococcus pullicola</name>
    <dbReference type="NCBI Taxonomy" id="2838429"/>
    <lineage>
        <taxon>Bacteria</taxon>
        <taxon>Bacillati</taxon>
        <taxon>Actinomycetota</taxon>
        <taxon>Actinomycetes</taxon>
        <taxon>Micrococcales</taxon>
        <taxon>Microbacteriaceae</taxon>
        <taxon>Agrococcus</taxon>
    </lineage>
</organism>
<sequence>MFHIREDIRNAKRLDPASPSSVSIFLLYSTLHAVWAHRWHHVLWNAGLKFFARAGSQLMRAITGVEIHPAARIGRRFFIDHGMGVVIGETAQVGDDVMLYHGVTLGGTSTESVKRHPTLHDGVLIGAGAKVLGPVTLGRGVKVGSNAVVVRDVDAGVTVVGIPAKPVGGGKRDEPVGLIEYVI</sequence>
<reference evidence="12" key="2">
    <citation type="submission" date="2021-04" db="EMBL/GenBank/DDBJ databases">
        <authorList>
            <person name="Gilroy R."/>
        </authorList>
    </citation>
    <scope>NUCLEOTIDE SEQUENCE</scope>
    <source>
        <strain evidence="12">ChiGjej1B1-98</strain>
    </source>
</reference>
<comment type="similarity">
    <text evidence="2 11">Belongs to the transferase hexapeptide repeat family.</text>
</comment>
<evidence type="ECO:0000256" key="10">
    <source>
        <dbReference type="ARBA" id="ARBA00049486"/>
    </source>
</evidence>
<dbReference type="EMBL" id="DXDC01000092">
    <property type="protein sequence ID" value="HIY65248.1"/>
    <property type="molecule type" value="Genomic_DNA"/>
</dbReference>
<dbReference type="InterPro" id="IPR045304">
    <property type="entry name" value="LbH_SAT"/>
</dbReference>
<evidence type="ECO:0000313" key="13">
    <source>
        <dbReference type="Proteomes" id="UP000824005"/>
    </source>
</evidence>
<evidence type="ECO:0000256" key="11">
    <source>
        <dbReference type="PIRNR" id="PIRNR000441"/>
    </source>
</evidence>
<dbReference type="SUPFAM" id="SSF51161">
    <property type="entry name" value="Trimeric LpxA-like enzymes"/>
    <property type="match status" value="1"/>
</dbReference>
<dbReference type="InterPro" id="IPR042122">
    <property type="entry name" value="Ser_AcTrfase_N_sf"/>
</dbReference>
<dbReference type="AlphaFoldDB" id="A0A9D1YTW7"/>
<dbReference type="FunFam" id="2.160.10.10:FF:000007">
    <property type="entry name" value="Serine acetyltransferase"/>
    <property type="match status" value="1"/>
</dbReference>
<evidence type="ECO:0000256" key="9">
    <source>
        <dbReference type="ARBA" id="ARBA00023315"/>
    </source>
</evidence>
<evidence type="ECO:0000256" key="7">
    <source>
        <dbReference type="ARBA" id="ARBA00022737"/>
    </source>
</evidence>
<dbReference type="CDD" id="cd03354">
    <property type="entry name" value="LbH_SAT"/>
    <property type="match status" value="1"/>
</dbReference>
<evidence type="ECO:0000256" key="2">
    <source>
        <dbReference type="ARBA" id="ARBA00007274"/>
    </source>
</evidence>
<protein>
    <recommendedName>
        <fullName evidence="4 11">Serine acetyltransferase</fullName>
        <ecNumber evidence="3 11">2.3.1.30</ecNumber>
    </recommendedName>
</protein>
<reference evidence="12" key="1">
    <citation type="journal article" date="2021" name="PeerJ">
        <title>Extensive microbial diversity within the chicken gut microbiome revealed by metagenomics and culture.</title>
        <authorList>
            <person name="Gilroy R."/>
            <person name="Ravi A."/>
            <person name="Getino M."/>
            <person name="Pursley I."/>
            <person name="Horton D.L."/>
            <person name="Alikhan N.F."/>
            <person name="Baker D."/>
            <person name="Gharbi K."/>
            <person name="Hall N."/>
            <person name="Watson M."/>
            <person name="Adriaenssens E.M."/>
            <person name="Foster-Nyarko E."/>
            <person name="Jarju S."/>
            <person name="Secka A."/>
            <person name="Antonio M."/>
            <person name="Oren A."/>
            <person name="Chaudhuri R.R."/>
            <person name="La Ragione R."/>
            <person name="Hildebrand F."/>
            <person name="Pallen M.J."/>
        </authorList>
    </citation>
    <scope>NUCLEOTIDE SEQUENCE</scope>
    <source>
        <strain evidence="12">ChiGjej1B1-98</strain>
    </source>
</reference>
<keyword evidence="9 11" id="KW-0012">Acyltransferase</keyword>
<proteinExistence type="inferred from homology"/>
<evidence type="ECO:0000256" key="8">
    <source>
        <dbReference type="ARBA" id="ARBA00023192"/>
    </source>
</evidence>
<dbReference type="GO" id="GO:0005737">
    <property type="term" value="C:cytoplasm"/>
    <property type="evidence" value="ECO:0007669"/>
    <property type="project" value="InterPro"/>
</dbReference>
<dbReference type="GO" id="GO:0009001">
    <property type="term" value="F:serine O-acetyltransferase activity"/>
    <property type="evidence" value="ECO:0007669"/>
    <property type="project" value="UniProtKB-EC"/>
</dbReference>
<evidence type="ECO:0000256" key="6">
    <source>
        <dbReference type="ARBA" id="ARBA00022679"/>
    </source>
</evidence>
<comment type="caution">
    <text evidence="12">The sequence shown here is derived from an EMBL/GenBank/DDBJ whole genome shotgun (WGS) entry which is preliminary data.</text>
</comment>
<keyword evidence="6 11" id="KW-0808">Transferase</keyword>
<comment type="pathway">
    <text evidence="1">Amino-acid biosynthesis; L-cysteine biosynthesis; L-cysteine from L-serine: step 1/2.</text>
</comment>
<evidence type="ECO:0000313" key="12">
    <source>
        <dbReference type="EMBL" id="HIY65248.1"/>
    </source>
</evidence>
<dbReference type="InterPro" id="IPR005881">
    <property type="entry name" value="Ser_O-AcTrfase"/>
</dbReference>
<dbReference type="PANTHER" id="PTHR42811">
    <property type="entry name" value="SERINE ACETYLTRANSFERASE"/>
    <property type="match status" value="1"/>
</dbReference>
<evidence type="ECO:0000256" key="4">
    <source>
        <dbReference type="ARBA" id="ARBA00018522"/>
    </source>
</evidence>
<gene>
    <name evidence="12" type="primary">cysE</name>
    <name evidence="12" type="ORF">H9830_03095</name>
</gene>